<dbReference type="Proteomes" id="UP000828048">
    <property type="component" value="Chromosome 7"/>
</dbReference>
<gene>
    <name evidence="1" type="ORF">Vadar_009376</name>
</gene>
<comment type="caution">
    <text evidence="1">The sequence shown here is derived from an EMBL/GenBank/DDBJ whole genome shotgun (WGS) entry which is preliminary data.</text>
</comment>
<dbReference type="EMBL" id="CM037157">
    <property type="protein sequence ID" value="KAH7848862.1"/>
    <property type="molecule type" value="Genomic_DNA"/>
</dbReference>
<evidence type="ECO:0000313" key="2">
    <source>
        <dbReference type="Proteomes" id="UP000828048"/>
    </source>
</evidence>
<accession>A0ACB7Y6F6</accession>
<evidence type="ECO:0000313" key="1">
    <source>
        <dbReference type="EMBL" id="KAH7848862.1"/>
    </source>
</evidence>
<keyword evidence="2" id="KW-1185">Reference proteome</keyword>
<protein>
    <submittedName>
        <fullName evidence="1">Uncharacterized protein</fullName>
    </submittedName>
</protein>
<proteinExistence type="predicted"/>
<sequence length="252" mass="28171">MSTVNFNPDKKRRYPGLCTTMMGKSIKPPERVKSSLPDKDEVESILKEPGKKSSKGNSTIALAFKQPEKESGEGNSMIWSASKQTEKEIIDRLRQELHPNQMTPEELAAHNKKCDESEGFDVPDVPSHIVDNVLRPSHLQDVPAALELAFGDMSKIALEDYNRVKGTPYQFVKVIKVNTEYSGAVWHYVNFQAKKDGCPPQNFQARICPHRGVEKMVEFSLWRGETRRTFGAMGSLVKDAGEALVACALGMF</sequence>
<name>A0ACB7Y6F6_9ERIC</name>
<reference evidence="1 2" key="1">
    <citation type="journal article" date="2021" name="Hortic Res">
        <title>High-quality reference genome and annotation aids understanding of berry development for evergreen blueberry (Vaccinium darrowii).</title>
        <authorList>
            <person name="Yu J."/>
            <person name="Hulse-Kemp A.M."/>
            <person name="Babiker E."/>
            <person name="Staton M."/>
        </authorList>
    </citation>
    <scope>NUCLEOTIDE SEQUENCE [LARGE SCALE GENOMIC DNA]</scope>
    <source>
        <strain evidence="2">cv. NJ 8807/NJ 8810</strain>
        <tissue evidence="1">Young leaf</tissue>
    </source>
</reference>
<organism evidence="1 2">
    <name type="scientific">Vaccinium darrowii</name>
    <dbReference type="NCBI Taxonomy" id="229202"/>
    <lineage>
        <taxon>Eukaryota</taxon>
        <taxon>Viridiplantae</taxon>
        <taxon>Streptophyta</taxon>
        <taxon>Embryophyta</taxon>
        <taxon>Tracheophyta</taxon>
        <taxon>Spermatophyta</taxon>
        <taxon>Magnoliopsida</taxon>
        <taxon>eudicotyledons</taxon>
        <taxon>Gunneridae</taxon>
        <taxon>Pentapetalae</taxon>
        <taxon>asterids</taxon>
        <taxon>Ericales</taxon>
        <taxon>Ericaceae</taxon>
        <taxon>Vaccinioideae</taxon>
        <taxon>Vaccinieae</taxon>
        <taxon>Vaccinium</taxon>
    </lineage>
</organism>